<dbReference type="EMBL" id="SPHZ02000010">
    <property type="protein sequence ID" value="KAF0895958.1"/>
    <property type="molecule type" value="Genomic_DNA"/>
</dbReference>
<comment type="caution">
    <text evidence="1">The sequence shown here is derived from an EMBL/GenBank/DDBJ whole genome shotgun (WGS) entry which is preliminary data.</text>
</comment>
<dbReference type="AlphaFoldDB" id="A0A6G1C665"/>
<name>A0A6G1C665_9ORYZ</name>
<proteinExistence type="predicted"/>
<gene>
    <name evidence="1" type="ORF">E2562_018031</name>
</gene>
<accession>A0A6G1C665</accession>
<keyword evidence="2" id="KW-1185">Reference proteome</keyword>
<protein>
    <submittedName>
        <fullName evidence="1">Uncharacterized protein</fullName>
    </submittedName>
</protein>
<reference evidence="1 2" key="1">
    <citation type="submission" date="2019-11" db="EMBL/GenBank/DDBJ databases">
        <title>Whole genome sequence of Oryza granulata.</title>
        <authorList>
            <person name="Li W."/>
        </authorList>
    </citation>
    <scope>NUCLEOTIDE SEQUENCE [LARGE SCALE GENOMIC DNA]</scope>
    <source>
        <strain evidence="2">cv. Menghai</strain>
        <tissue evidence="1">Leaf</tissue>
    </source>
</reference>
<evidence type="ECO:0000313" key="2">
    <source>
        <dbReference type="Proteomes" id="UP000479710"/>
    </source>
</evidence>
<organism evidence="1 2">
    <name type="scientific">Oryza meyeriana var. granulata</name>
    <dbReference type="NCBI Taxonomy" id="110450"/>
    <lineage>
        <taxon>Eukaryota</taxon>
        <taxon>Viridiplantae</taxon>
        <taxon>Streptophyta</taxon>
        <taxon>Embryophyta</taxon>
        <taxon>Tracheophyta</taxon>
        <taxon>Spermatophyta</taxon>
        <taxon>Magnoliopsida</taxon>
        <taxon>Liliopsida</taxon>
        <taxon>Poales</taxon>
        <taxon>Poaceae</taxon>
        <taxon>BOP clade</taxon>
        <taxon>Oryzoideae</taxon>
        <taxon>Oryzeae</taxon>
        <taxon>Oryzinae</taxon>
        <taxon>Oryza</taxon>
        <taxon>Oryza meyeriana</taxon>
    </lineage>
</organism>
<sequence length="77" mass="9100">MGWIDVTMDTLGGYDEHLCKMMSCLRHPVAPACRARRYEFGDRDKWEASMRIQPRTATEPEFLFRSRYHRDSMESAV</sequence>
<evidence type="ECO:0000313" key="1">
    <source>
        <dbReference type="EMBL" id="KAF0895958.1"/>
    </source>
</evidence>
<dbReference type="Proteomes" id="UP000479710">
    <property type="component" value="Unassembled WGS sequence"/>
</dbReference>